<comment type="caution">
    <text evidence="1">The sequence shown here is derived from an EMBL/GenBank/DDBJ whole genome shotgun (WGS) entry which is preliminary data.</text>
</comment>
<name>J9C764_9ZZZZ</name>
<reference evidence="1" key="1">
    <citation type="journal article" date="2012" name="PLoS ONE">
        <title>Gene sets for utilization of primary and secondary nutrition supplies in the distal gut of endangered iberian lynx.</title>
        <authorList>
            <person name="Alcaide M."/>
            <person name="Messina E."/>
            <person name="Richter M."/>
            <person name="Bargiela R."/>
            <person name="Peplies J."/>
            <person name="Huws S.A."/>
            <person name="Newbold C.J."/>
            <person name="Golyshin P.N."/>
            <person name="Simon M.A."/>
            <person name="Lopez G."/>
            <person name="Yakimov M.M."/>
            <person name="Ferrer M."/>
        </authorList>
    </citation>
    <scope>NUCLEOTIDE SEQUENCE</scope>
</reference>
<dbReference type="AlphaFoldDB" id="J9C764"/>
<gene>
    <name evidence="1" type="ORF">EVA_16212</name>
</gene>
<sequence>MYQLNTITNKAFSRTLVQTFMVTSLIQAIHVMRSVPT</sequence>
<organism evidence="1">
    <name type="scientific">gut metagenome</name>
    <dbReference type="NCBI Taxonomy" id="749906"/>
    <lineage>
        <taxon>unclassified sequences</taxon>
        <taxon>metagenomes</taxon>
        <taxon>organismal metagenomes</taxon>
    </lineage>
</organism>
<proteinExistence type="predicted"/>
<accession>J9C764</accession>
<evidence type="ECO:0000313" key="1">
    <source>
        <dbReference type="EMBL" id="EJW95680.1"/>
    </source>
</evidence>
<dbReference type="EMBL" id="AMCI01005680">
    <property type="protein sequence ID" value="EJW95680.1"/>
    <property type="molecule type" value="Genomic_DNA"/>
</dbReference>
<protein>
    <submittedName>
        <fullName evidence="1">Uncharacterized protein</fullName>
    </submittedName>
</protein>